<evidence type="ECO:0000256" key="2">
    <source>
        <dbReference type="ARBA" id="ARBA00004749"/>
    </source>
</evidence>
<dbReference type="InterPro" id="IPR011295">
    <property type="entry name" value="UbiH"/>
</dbReference>
<keyword evidence="6" id="KW-0560">Oxidoreductase</keyword>
<dbReference type="AlphaFoldDB" id="A0A1T0AUI6"/>
<dbReference type="InterPro" id="IPR018168">
    <property type="entry name" value="Ubi_Hdrlase_CS"/>
</dbReference>
<dbReference type="EMBL" id="MUYA01000003">
    <property type="protein sequence ID" value="OOS00254.1"/>
    <property type="molecule type" value="Genomic_DNA"/>
</dbReference>
<dbReference type="InterPro" id="IPR002938">
    <property type="entry name" value="FAD-bd"/>
</dbReference>
<keyword evidence="11" id="KW-1185">Reference proteome</keyword>
<feature type="domain" description="FAD-binding" evidence="9">
    <location>
        <begin position="149"/>
        <end position="346"/>
    </location>
</feature>
<evidence type="ECO:0000256" key="6">
    <source>
        <dbReference type="ARBA" id="ARBA00023002"/>
    </source>
</evidence>
<name>A0A1T0AUI6_9PAST</name>
<dbReference type="Gene3D" id="3.50.50.60">
    <property type="entry name" value="FAD/NAD(P)-binding domain"/>
    <property type="match status" value="2"/>
</dbReference>
<evidence type="ECO:0000256" key="5">
    <source>
        <dbReference type="ARBA" id="ARBA00022827"/>
    </source>
</evidence>
<dbReference type="NCBIfam" id="NF004356">
    <property type="entry name" value="PRK05732.1"/>
    <property type="match status" value="1"/>
</dbReference>
<keyword evidence="4" id="KW-0285">Flavoprotein</keyword>
<sequence length="398" mass="43942">MAQKFDVVINGGAITGSVLALALSSFSSHQMQIAIIEKSPPNFAEQGGFDARSIALAYGTLQKFRKILPLARGNLLEKIEPISTPIEQIHVSDQGHFGKTTLSAAEMKLPYLGRVVELAKIGQELTACLAKQLNISLFCPNTIQQIERTPQICQLTLQDGTRLETPLLVCSDGIQSQIAKQCGVETRLLKDYQQSAIIANVKISEPHHQQAFERFTSQGPLALLPLADQTMSLVWCVKQAEDLLTLSETDFLAKLQQQFGWKLGKFERASQRFAYPLTSQKAEAHIHHRLAIVGNAAQLLHPVAGQGFNLGMRDLFALAQQVATAFQAGNDLGDYTLLSEFERHRKADQDRIIRSTSGLISLFGCEFLPVQALRNLGLLTLTHHTPTRKWLANQALGW</sequence>
<keyword evidence="7" id="KW-0503">Monooxygenase</keyword>
<dbReference type="PRINTS" id="PR00420">
    <property type="entry name" value="RNGMNOXGNASE"/>
</dbReference>
<accession>A0A1T0AUI6</accession>
<keyword evidence="8" id="KW-0472">Membrane</keyword>
<keyword evidence="5" id="KW-0274">FAD</keyword>
<dbReference type="PANTHER" id="PTHR43876">
    <property type="entry name" value="UBIQUINONE BIOSYNTHESIS MONOOXYGENASE COQ6, MITOCHONDRIAL"/>
    <property type="match status" value="1"/>
</dbReference>
<protein>
    <submittedName>
        <fullName evidence="10">2-octaprenyl-6-methoxyphenyl hydroxylase</fullName>
    </submittedName>
</protein>
<feature type="transmembrane region" description="Helical" evidence="8">
    <location>
        <begin position="7"/>
        <end position="26"/>
    </location>
</feature>
<dbReference type="GO" id="GO:0006744">
    <property type="term" value="P:ubiquinone biosynthetic process"/>
    <property type="evidence" value="ECO:0007669"/>
    <property type="project" value="UniProtKB-UniPathway"/>
</dbReference>
<evidence type="ECO:0000256" key="3">
    <source>
        <dbReference type="ARBA" id="ARBA00005349"/>
    </source>
</evidence>
<keyword evidence="8" id="KW-0812">Transmembrane</keyword>
<comment type="caution">
    <text evidence="10">The sequence shown here is derived from an EMBL/GenBank/DDBJ whole genome shotgun (WGS) entry which is preliminary data.</text>
</comment>
<dbReference type="GO" id="GO:0008681">
    <property type="term" value="F:2-octaprenyl-6-methoxyphenol hydroxylase activity"/>
    <property type="evidence" value="ECO:0007669"/>
    <property type="project" value="InterPro"/>
</dbReference>
<dbReference type="InterPro" id="IPR010971">
    <property type="entry name" value="UbiH/COQ6"/>
</dbReference>
<dbReference type="UniPathway" id="UPA00232"/>
<dbReference type="Proteomes" id="UP000190867">
    <property type="component" value="Unassembled WGS sequence"/>
</dbReference>
<evidence type="ECO:0000259" key="9">
    <source>
        <dbReference type="Pfam" id="PF01494"/>
    </source>
</evidence>
<evidence type="ECO:0000313" key="10">
    <source>
        <dbReference type="EMBL" id="OOS00254.1"/>
    </source>
</evidence>
<comment type="pathway">
    <text evidence="2">Cofactor biosynthesis; ubiquinone biosynthesis.</text>
</comment>
<proteinExistence type="inferred from homology"/>
<dbReference type="NCBIfam" id="TIGR01984">
    <property type="entry name" value="UbiH"/>
    <property type="match status" value="1"/>
</dbReference>
<dbReference type="STRING" id="734.B0187_01850"/>
<comment type="similarity">
    <text evidence="3">Belongs to the UbiH/COQ6 family.</text>
</comment>
<dbReference type="Pfam" id="PF01494">
    <property type="entry name" value="FAD_binding_3"/>
    <property type="match status" value="1"/>
</dbReference>
<dbReference type="PROSITE" id="PS01304">
    <property type="entry name" value="UBIH"/>
    <property type="match status" value="1"/>
</dbReference>
<dbReference type="OrthoDB" id="9769565at2"/>
<evidence type="ECO:0000256" key="7">
    <source>
        <dbReference type="ARBA" id="ARBA00023033"/>
    </source>
</evidence>
<dbReference type="RefSeq" id="WP_078236169.1">
    <property type="nucleotide sequence ID" value="NZ_MUYA01000003.1"/>
</dbReference>
<evidence type="ECO:0000256" key="8">
    <source>
        <dbReference type="SAM" id="Phobius"/>
    </source>
</evidence>
<gene>
    <name evidence="10" type="ORF">B0187_01850</name>
</gene>
<dbReference type="SUPFAM" id="SSF51905">
    <property type="entry name" value="FAD/NAD(P)-binding domain"/>
    <property type="match status" value="1"/>
</dbReference>
<comment type="cofactor">
    <cofactor evidence="1">
        <name>FAD</name>
        <dbReference type="ChEBI" id="CHEBI:57692"/>
    </cofactor>
</comment>
<organism evidence="10 11">
    <name type="scientific">Haemophilus paracuniculus</name>
    <dbReference type="NCBI Taxonomy" id="734"/>
    <lineage>
        <taxon>Bacteria</taxon>
        <taxon>Pseudomonadati</taxon>
        <taxon>Pseudomonadota</taxon>
        <taxon>Gammaproteobacteria</taxon>
        <taxon>Pasteurellales</taxon>
        <taxon>Pasteurellaceae</taxon>
        <taxon>Haemophilus</taxon>
    </lineage>
</organism>
<dbReference type="InterPro" id="IPR051205">
    <property type="entry name" value="UbiH/COQ6_monooxygenase"/>
</dbReference>
<dbReference type="PANTHER" id="PTHR43876:SF8">
    <property type="entry name" value="2-OCTAPRENYL-6-METHOXYPHENOL HYDROXYLASE"/>
    <property type="match status" value="1"/>
</dbReference>
<dbReference type="InterPro" id="IPR036188">
    <property type="entry name" value="FAD/NAD-bd_sf"/>
</dbReference>
<evidence type="ECO:0000313" key="11">
    <source>
        <dbReference type="Proteomes" id="UP000190867"/>
    </source>
</evidence>
<evidence type="ECO:0000256" key="4">
    <source>
        <dbReference type="ARBA" id="ARBA00022630"/>
    </source>
</evidence>
<dbReference type="GO" id="GO:0071949">
    <property type="term" value="F:FAD binding"/>
    <property type="evidence" value="ECO:0007669"/>
    <property type="project" value="InterPro"/>
</dbReference>
<reference evidence="10 11" key="1">
    <citation type="submission" date="2017-02" db="EMBL/GenBank/DDBJ databases">
        <title>Draft genome sequence of Haemophilus paracuniculus CCUG 43573 type strain.</title>
        <authorList>
            <person name="Engstrom-Jakobsson H."/>
            <person name="Salva-Serra F."/>
            <person name="Thorell K."/>
            <person name="Gonzales-Siles L."/>
            <person name="Karlsson R."/>
            <person name="Boulund F."/>
            <person name="Engstrand L."/>
            <person name="Kristiansson E."/>
            <person name="Moore E."/>
        </authorList>
    </citation>
    <scope>NUCLEOTIDE SEQUENCE [LARGE SCALE GENOMIC DNA]</scope>
    <source>
        <strain evidence="10 11">CCUG 43573</strain>
    </source>
</reference>
<dbReference type="NCBIfam" id="TIGR01988">
    <property type="entry name" value="Ubi-OHases"/>
    <property type="match status" value="1"/>
</dbReference>
<keyword evidence="8" id="KW-1133">Transmembrane helix</keyword>
<evidence type="ECO:0000256" key="1">
    <source>
        <dbReference type="ARBA" id="ARBA00001974"/>
    </source>
</evidence>